<dbReference type="PANTHER" id="PTHR37316">
    <property type="entry name" value="TEICHOIC ACID GLYCEROL-PHOSPHATE PRIMASE"/>
    <property type="match status" value="1"/>
</dbReference>
<proteinExistence type="predicted"/>
<name>X7E4R9_9GAMM</name>
<dbReference type="EMBL" id="JAMB01000006">
    <property type="protein sequence ID" value="ETX10917.1"/>
    <property type="molecule type" value="Genomic_DNA"/>
</dbReference>
<protein>
    <recommendedName>
        <fullName evidence="3">CDP-glycerol glycerophosphotransferase</fullName>
    </recommendedName>
</protein>
<evidence type="ECO:0000313" key="2">
    <source>
        <dbReference type="Proteomes" id="UP000054058"/>
    </source>
</evidence>
<dbReference type="STRING" id="1122207.MUS1_13135"/>
<dbReference type="InterPro" id="IPR051612">
    <property type="entry name" value="Teichoic_Acid_Biosynth"/>
</dbReference>
<evidence type="ECO:0000313" key="1">
    <source>
        <dbReference type="EMBL" id="ETX10917.1"/>
    </source>
</evidence>
<dbReference type="PANTHER" id="PTHR37316:SF2">
    <property type="entry name" value="TEICHOIC ACID RIBITOL-PHOSPHATE POLYMERASE TARK"/>
    <property type="match status" value="1"/>
</dbReference>
<dbReference type="AlphaFoldDB" id="X7E4R9"/>
<dbReference type="InterPro" id="IPR043148">
    <property type="entry name" value="TagF_C"/>
</dbReference>
<sequence>MNKKYLFYITKNYSFEILRPLQEAILSEGDDCFWYAHGNSVNKEYFNDDEKILKTIDSVIEYEPDAVFVPGNVVPHFIPGLKVQIFHGLEHKKKGHFIIRGFFDLYCTHGPITTEKFNELADKYKSFEVIETGWPKLDPLFHTEKLTSLFENQLPCVLYAPTFSISLTSSVDLLIEIENRVKLNKENWLFKFHPKMSSDLLMPYKDMEKKYRNVVLINFESISPSLQTADILLSDTSSVIGEFLLLNKPVITYRNIKPGAELINFDVPEKLGEMISLALNPSTELQRSMVEAVKQLHPYVDGVSSFRILKAVKEMLLKENAGIKRKPWNIFRKFQQRKGHNFWKF</sequence>
<dbReference type="Proteomes" id="UP000054058">
    <property type="component" value="Unassembled WGS sequence"/>
</dbReference>
<keyword evidence="2" id="KW-1185">Reference proteome</keyword>
<dbReference type="Gene3D" id="3.40.50.12580">
    <property type="match status" value="1"/>
</dbReference>
<dbReference type="GO" id="GO:0016020">
    <property type="term" value="C:membrane"/>
    <property type="evidence" value="ECO:0007669"/>
    <property type="project" value="InterPro"/>
</dbReference>
<accession>X7E4R9</accession>
<dbReference type="GO" id="GO:0047355">
    <property type="term" value="F:CDP-glycerol glycerophosphotransferase activity"/>
    <property type="evidence" value="ECO:0007669"/>
    <property type="project" value="InterPro"/>
</dbReference>
<dbReference type="SUPFAM" id="SSF53756">
    <property type="entry name" value="UDP-Glycosyltransferase/glycogen phosphorylase"/>
    <property type="match status" value="1"/>
</dbReference>
<dbReference type="eggNOG" id="COG1887">
    <property type="taxonomic scope" value="Bacteria"/>
</dbReference>
<dbReference type="PATRIC" id="fig|1122207.3.peg.1765"/>
<dbReference type="Pfam" id="PF04464">
    <property type="entry name" value="Glyphos_transf"/>
    <property type="match status" value="1"/>
</dbReference>
<dbReference type="InterPro" id="IPR007554">
    <property type="entry name" value="Glycerophosphate_synth"/>
</dbReference>
<gene>
    <name evidence="1" type="ORF">MUS1_13135</name>
</gene>
<reference evidence="1 2" key="1">
    <citation type="submission" date="2014-01" db="EMBL/GenBank/DDBJ databases">
        <title>Marinomonas ushuaiensis DSM 15871 Genome Sequencing.</title>
        <authorList>
            <person name="Lai Q."/>
            <person name="Shao Z.S."/>
        </authorList>
    </citation>
    <scope>NUCLEOTIDE SEQUENCE [LARGE SCALE GENOMIC DNA]</scope>
    <source>
        <strain evidence="1 2">DSM 15871</strain>
    </source>
</reference>
<comment type="caution">
    <text evidence="1">The sequence shown here is derived from an EMBL/GenBank/DDBJ whole genome shotgun (WGS) entry which is preliminary data.</text>
</comment>
<organism evidence="1 2">
    <name type="scientific">Marinomonas ushuaiensis DSM 15871</name>
    <dbReference type="NCBI Taxonomy" id="1122207"/>
    <lineage>
        <taxon>Bacteria</taxon>
        <taxon>Pseudomonadati</taxon>
        <taxon>Pseudomonadota</taxon>
        <taxon>Gammaproteobacteria</taxon>
        <taxon>Oceanospirillales</taxon>
        <taxon>Oceanospirillaceae</taxon>
        <taxon>Marinomonas</taxon>
    </lineage>
</organism>
<evidence type="ECO:0008006" key="3">
    <source>
        <dbReference type="Google" id="ProtNLM"/>
    </source>
</evidence>